<feature type="signal peptide" evidence="1">
    <location>
        <begin position="1"/>
        <end position="18"/>
    </location>
</feature>
<dbReference type="RefSeq" id="WP_339585867.1">
    <property type="nucleotide sequence ID" value="NZ_JBBHJZ010000001.1"/>
</dbReference>
<dbReference type="Proteomes" id="UP001361239">
    <property type="component" value="Unassembled WGS sequence"/>
</dbReference>
<gene>
    <name evidence="2" type="ORF">WG901_04795</name>
</gene>
<evidence type="ECO:0008006" key="4">
    <source>
        <dbReference type="Google" id="ProtNLM"/>
    </source>
</evidence>
<evidence type="ECO:0000313" key="2">
    <source>
        <dbReference type="EMBL" id="MEJ5975940.1"/>
    </source>
</evidence>
<protein>
    <recommendedName>
        <fullName evidence="4">Lipoprotein</fullName>
    </recommendedName>
</protein>
<reference evidence="2 3" key="1">
    <citation type="submission" date="2024-03" db="EMBL/GenBank/DDBJ databases">
        <authorList>
            <person name="Jo J.-H."/>
        </authorList>
    </citation>
    <scope>NUCLEOTIDE SEQUENCE [LARGE SCALE GENOMIC DNA]</scope>
    <source>
        <strain evidence="2 3">PS1R-30</strain>
    </source>
</reference>
<evidence type="ECO:0000313" key="3">
    <source>
        <dbReference type="Proteomes" id="UP001361239"/>
    </source>
</evidence>
<organism evidence="2 3">
    <name type="scientific">Novosphingobium anseongense</name>
    <dbReference type="NCBI Taxonomy" id="3133436"/>
    <lineage>
        <taxon>Bacteria</taxon>
        <taxon>Pseudomonadati</taxon>
        <taxon>Pseudomonadota</taxon>
        <taxon>Alphaproteobacteria</taxon>
        <taxon>Sphingomonadales</taxon>
        <taxon>Sphingomonadaceae</taxon>
        <taxon>Novosphingobium</taxon>
    </lineage>
</organism>
<evidence type="ECO:0000256" key="1">
    <source>
        <dbReference type="SAM" id="SignalP"/>
    </source>
</evidence>
<proteinExistence type="predicted"/>
<keyword evidence="1" id="KW-0732">Signal</keyword>
<sequence length="172" mass="18764">MRRSLLPLLTAMVLSACAAGERTGTSSAAATLPGPVTYEVSSWGRLLTHWQVNPDGSGEFWRGSGLGKGEGDVSKYRMTLPPEALRAFAAAVEPIRTRTAKDVKCRDEITDMPYGAITWDYPGARQNYAFNGGCLSPEADAVREQLRAAHDLVEKRAAIEPKPYIVERPSNR</sequence>
<feature type="chain" id="PRO_5045884638" description="Lipoprotein" evidence="1">
    <location>
        <begin position="19"/>
        <end position="172"/>
    </location>
</feature>
<comment type="caution">
    <text evidence="2">The sequence shown here is derived from an EMBL/GenBank/DDBJ whole genome shotgun (WGS) entry which is preliminary data.</text>
</comment>
<name>A0ABU8RS79_9SPHN</name>
<dbReference type="PROSITE" id="PS51257">
    <property type="entry name" value="PROKAR_LIPOPROTEIN"/>
    <property type="match status" value="1"/>
</dbReference>
<keyword evidence="3" id="KW-1185">Reference proteome</keyword>
<accession>A0ABU8RS79</accession>
<dbReference type="EMBL" id="JBBHJZ010000001">
    <property type="protein sequence ID" value="MEJ5975940.1"/>
    <property type="molecule type" value="Genomic_DNA"/>
</dbReference>